<dbReference type="PANTHER" id="PTHR40459">
    <property type="entry name" value="CONSERVED HYPOTHETICAL ALANINE AND LEUCINE RICH PROTEIN"/>
    <property type="match status" value="1"/>
</dbReference>
<dbReference type="EMBL" id="BDJL01000125">
    <property type="protein sequence ID" value="GAV26046.1"/>
    <property type="molecule type" value="Genomic_DNA"/>
</dbReference>
<dbReference type="RefSeq" id="WP_077177557.1">
    <property type="nucleotide sequence ID" value="NZ_BDJL01000125.1"/>
</dbReference>
<dbReference type="Pfam" id="PF10728">
    <property type="entry name" value="DUF2520"/>
    <property type="match status" value="1"/>
</dbReference>
<dbReference type="InterPro" id="IPR036291">
    <property type="entry name" value="NAD(P)-bd_dom_sf"/>
</dbReference>
<gene>
    <name evidence="3" type="ORF">ciss_19790</name>
</gene>
<dbReference type="InterPro" id="IPR008927">
    <property type="entry name" value="6-PGluconate_DH-like_C_sf"/>
</dbReference>
<dbReference type="SUPFAM" id="SSF48179">
    <property type="entry name" value="6-phosphogluconate dehydrogenase C-terminal domain-like"/>
    <property type="match status" value="1"/>
</dbReference>
<evidence type="ECO:0000313" key="3">
    <source>
        <dbReference type="EMBL" id="GAV26046.1"/>
    </source>
</evidence>
<dbReference type="SUPFAM" id="SSF51735">
    <property type="entry name" value="NAD(P)-binding Rossmann-fold domains"/>
    <property type="match status" value="1"/>
</dbReference>
<reference evidence="4" key="1">
    <citation type="submission" date="2016-12" db="EMBL/GenBank/DDBJ databases">
        <title>Draft Genome Sequences od Carboxydothermus pertinax and islandicus, Hydrogenogenic Carboxydotrophic Bacteria.</title>
        <authorList>
            <person name="Fukuyama Y."/>
            <person name="Ohmae K."/>
            <person name="Yoneda Y."/>
            <person name="Yoshida T."/>
            <person name="Sako Y."/>
        </authorList>
    </citation>
    <scope>NUCLEOTIDE SEQUENCE [LARGE SCALE GENOMIC DNA]</scope>
    <source>
        <strain evidence="4">SET</strain>
    </source>
</reference>
<dbReference type="InterPro" id="IPR018931">
    <property type="entry name" value="DUF2520"/>
</dbReference>
<name>A0A1L8D4C3_9THEO</name>
<organism evidence="3 4">
    <name type="scientific">Carboxydothermus islandicus</name>
    <dbReference type="NCBI Taxonomy" id="661089"/>
    <lineage>
        <taxon>Bacteria</taxon>
        <taxon>Bacillati</taxon>
        <taxon>Bacillota</taxon>
        <taxon>Clostridia</taxon>
        <taxon>Thermoanaerobacterales</taxon>
        <taxon>Thermoanaerobacteraceae</taxon>
        <taxon>Carboxydothermus</taxon>
    </lineage>
</organism>
<dbReference type="PANTHER" id="PTHR40459:SF1">
    <property type="entry name" value="CONSERVED HYPOTHETICAL ALANINE AND LEUCINE RICH PROTEIN"/>
    <property type="match status" value="1"/>
</dbReference>
<feature type="domain" description="DUF2520" evidence="2">
    <location>
        <begin position="136"/>
        <end position="263"/>
    </location>
</feature>
<dbReference type="AlphaFoldDB" id="A0A1L8D4C3"/>
<proteinExistence type="predicted"/>
<feature type="domain" description="Putative oxidoreductase/dehydrogenase Rossmann-like" evidence="1">
    <location>
        <begin position="4"/>
        <end position="118"/>
    </location>
</feature>
<comment type="caution">
    <text evidence="3">The sequence shown here is derived from an EMBL/GenBank/DDBJ whole genome shotgun (WGS) entry which is preliminary data.</text>
</comment>
<dbReference type="STRING" id="661089.ciss_19790"/>
<accession>A0A1L8D4C3</accession>
<dbReference type="OrthoDB" id="9810755at2"/>
<dbReference type="Proteomes" id="UP000187338">
    <property type="component" value="Unassembled WGS sequence"/>
</dbReference>
<dbReference type="Gene3D" id="3.40.50.720">
    <property type="entry name" value="NAD(P)-binding Rossmann-like Domain"/>
    <property type="match status" value="1"/>
</dbReference>
<dbReference type="Gene3D" id="1.10.1040.20">
    <property type="entry name" value="ProC-like, C-terminal domain"/>
    <property type="match status" value="1"/>
</dbReference>
<dbReference type="InterPro" id="IPR037108">
    <property type="entry name" value="TM1727-like_C_sf"/>
</dbReference>
<protein>
    <recommendedName>
        <fullName evidence="5">DUF2520 domain-containing protein</fullName>
    </recommendedName>
</protein>
<sequence>MINSIGIIGAGRVGGALSLLLREKGFNISGVYSKSLSSAEKLALKINSFVYRDLESLVMESELIFITTPDREIARVAREIAKIPNLKGKYFAHTSGSQCYKILSPIKEKGGITFTMHPLQAIASPEMGRQVMPEAYFSLEGDPEGVKLGAYLVRVLGAKVLYLKENQKSLYHAGAVVASNYLVTLIDIALELLEISGIDREEGYRALKPLILGTLNNIEKYGTVKALTGPIARGDTLTIEQHLEKLQDYPKLMEFYRVLGKRTLEMAQKRDDYNPEKGQEILKLFEGEKFNG</sequence>
<dbReference type="Pfam" id="PF10727">
    <property type="entry name" value="Rossmann-like"/>
    <property type="match status" value="1"/>
</dbReference>
<evidence type="ECO:0000259" key="1">
    <source>
        <dbReference type="Pfam" id="PF10727"/>
    </source>
</evidence>
<keyword evidence="4" id="KW-1185">Reference proteome</keyword>
<evidence type="ECO:0000259" key="2">
    <source>
        <dbReference type="Pfam" id="PF10728"/>
    </source>
</evidence>
<evidence type="ECO:0000313" key="4">
    <source>
        <dbReference type="Proteomes" id="UP000187338"/>
    </source>
</evidence>
<evidence type="ECO:0008006" key="5">
    <source>
        <dbReference type="Google" id="ProtNLM"/>
    </source>
</evidence>
<dbReference type="InterPro" id="IPR019665">
    <property type="entry name" value="OxRdtase/DH_put_Rossmann_dom"/>
</dbReference>